<comment type="pathway">
    <text evidence="2">Lipid metabolism.</text>
</comment>
<evidence type="ECO:0000256" key="2">
    <source>
        <dbReference type="ARBA" id="ARBA00005189"/>
    </source>
</evidence>
<keyword evidence="8" id="KW-0594">Phospholipid biosynthesis</keyword>
<keyword evidence="4" id="KW-0444">Lipid biosynthesis</keyword>
<dbReference type="GO" id="GO:0006646">
    <property type="term" value="P:phosphatidylethanolamine biosynthetic process"/>
    <property type="evidence" value="ECO:0007669"/>
    <property type="project" value="UniProtKB-UniPathway"/>
</dbReference>
<keyword evidence="14" id="KW-1185">Reference proteome</keyword>
<evidence type="ECO:0000256" key="5">
    <source>
        <dbReference type="ARBA" id="ARBA00022793"/>
    </source>
</evidence>
<evidence type="ECO:0000256" key="8">
    <source>
        <dbReference type="ARBA" id="ARBA00023209"/>
    </source>
</evidence>
<dbReference type="PANTHER" id="PTHR10067">
    <property type="entry name" value="PHOSPHATIDYLSERINE DECARBOXYLASE"/>
    <property type="match status" value="1"/>
</dbReference>
<evidence type="ECO:0000256" key="1">
    <source>
        <dbReference type="ARBA" id="ARBA00001928"/>
    </source>
</evidence>
<dbReference type="EC" id="4.1.1.65" evidence="3"/>
<accession>A0A3P5WVX0</accession>
<protein>
    <recommendedName>
        <fullName evidence="3">phosphatidylserine decarboxylase</fullName>
        <ecNumber evidence="3">4.1.1.65</ecNumber>
    </recommendedName>
</protein>
<keyword evidence="5" id="KW-0210">Decarboxylase</keyword>
<dbReference type="RefSeq" id="WP_160117558.1">
    <property type="nucleotide sequence ID" value="NZ_CBCRXF010000009.1"/>
</dbReference>
<name>A0A3P5WVX0_9BACL</name>
<organism evidence="13 14">
    <name type="scientific">Filibacter tadaridae</name>
    <dbReference type="NCBI Taxonomy" id="2483811"/>
    <lineage>
        <taxon>Bacteria</taxon>
        <taxon>Bacillati</taxon>
        <taxon>Bacillota</taxon>
        <taxon>Bacilli</taxon>
        <taxon>Bacillales</taxon>
        <taxon>Caryophanaceae</taxon>
        <taxon>Filibacter</taxon>
    </lineage>
</organism>
<dbReference type="PANTHER" id="PTHR10067:SF6">
    <property type="entry name" value="PHOSPHATIDYLSERINE DECARBOXYLASE PROENZYME, MITOCHONDRIAL"/>
    <property type="match status" value="1"/>
</dbReference>
<gene>
    <name evidence="13" type="primary">psd</name>
    <name evidence="13" type="ORF">FILTAD_00822</name>
</gene>
<dbReference type="OrthoDB" id="9802030at2"/>
<evidence type="ECO:0000256" key="4">
    <source>
        <dbReference type="ARBA" id="ARBA00022516"/>
    </source>
</evidence>
<dbReference type="AlphaFoldDB" id="A0A3P5WVX0"/>
<dbReference type="EMBL" id="UXAV01000023">
    <property type="protein sequence ID" value="VDC22646.1"/>
    <property type="molecule type" value="Genomic_DNA"/>
</dbReference>
<keyword evidence="10" id="KW-1208">Phospholipid metabolism</keyword>
<comment type="cofactor">
    <cofactor evidence="1">
        <name>pyruvate</name>
        <dbReference type="ChEBI" id="CHEBI:15361"/>
    </cofactor>
</comment>
<dbReference type="InterPro" id="IPR003817">
    <property type="entry name" value="PS_Dcarbxylase"/>
</dbReference>
<evidence type="ECO:0000313" key="13">
    <source>
        <dbReference type="EMBL" id="VDC22646.1"/>
    </source>
</evidence>
<keyword evidence="9 13" id="KW-0456">Lyase</keyword>
<evidence type="ECO:0000256" key="12">
    <source>
        <dbReference type="ARBA" id="ARBA00024326"/>
    </source>
</evidence>
<keyword evidence="7" id="KW-0865">Zymogen</keyword>
<evidence type="ECO:0000313" key="14">
    <source>
        <dbReference type="Proteomes" id="UP000270468"/>
    </source>
</evidence>
<dbReference type="GO" id="GO:0004609">
    <property type="term" value="F:phosphatidylserine decarboxylase activity"/>
    <property type="evidence" value="ECO:0007669"/>
    <property type="project" value="UniProtKB-EC"/>
</dbReference>
<evidence type="ECO:0000256" key="9">
    <source>
        <dbReference type="ARBA" id="ARBA00023239"/>
    </source>
</evidence>
<evidence type="ECO:0000256" key="11">
    <source>
        <dbReference type="ARBA" id="ARBA00023317"/>
    </source>
</evidence>
<comment type="pathway">
    <text evidence="12">Phospholipid metabolism; phosphatidylethanolamine biosynthesis.</text>
</comment>
<dbReference type="Proteomes" id="UP000270468">
    <property type="component" value="Unassembled WGS sequence"/>
</dbReference>
<evidence type="ECO:0000256" key="3">
    <source>
        <dbReference type="ARBA" id="ARBA00012243"/>
    </source>
</evidence>
<evidence type="ECO:0000256" key="6">
    <source>
        <dbReference type="ARBA" id="ARBA00023098"/>
    </source>
</evidence>
<dbReference type="Pfam" id="PF02666">
    <property type="entry name" value="PS_Dcarbxylase"/>
    <property type="match status" value="1"/>
</dbReference>
<dbReference type="UniPathway" id="UPA00558"/>
<evidence type="ECO:0000256" key="10">
    <source>
        <dbReference type="ARBA" id="ARBA00023264"/>
    </source>
</evidence>
<keyword evidence="6" id="KW-0443">Lipid metabolism</keyword>
<sequence length="259" mass="29330">MKKILFNSFVELTGNPLSSKFLELFTQSRMSRPLIRPFSKMYHIDESEMAQPIEHYKSLQAFFTRNLKEDSRSIDESSNTLISPVDGIVSGIGKISKDQTFIIKNRSYNIRKLFGDEKKAAPYKEGFYFLLYLSPSHYHHFHYPANGKLISRYALGGISYPVNDLGLRFKEDLFSTNHRLISELATPYGRVAIVKVGALNVNSIQIHSSSPDCIKGAEFGHFSFGSTVILFIENSTQFKATLPVMTNVKMGQPIGEWPT</sequence>
<keyword evidence="11" id="KW-0670">Pyruvate</keyword>
<dbReference type="NCBIfam" id="TIGR00163">
    <property type="entry name" value="PS_decarb"/>
    <property type="match status" value="1"/>
</dbReference>
<dbReference type="InterPro" id="IPR033177">
    <property type="entry name" value="PSD-B"/>
</dbReference>
<reference evidence="13 14" key="1">
    <citation type="submission" date="2018-11" db="EMBL/GenBank/DDBJ databases">
        <authorList>
            <person name="Criscuolo A."/>
        </authorList>
    </citation>
    <scope>NUCLEOTIDE SEQUENCE [LARGE SCALE GENOMIC DNA]</scope>
    <source>
        <strain evidence="13">ATB-66</strain>
    </source>
</reference>
<proteinExistence type="predicted"/>
<evidence type="ECO:0000256" key="7">
    <source>
        <dbReference type="ARBA" id="ARBA00023145"/>
    </source>
</evidence>